<organism evidence="3 4">
    <name type="scientific">Mesorhizobium denitrificans</name>
    <dbReference type="NCBI Taxonomy" id="2294114"/>
    <lineage>
        <taxon>Bacteria</taxon>
        <taxon>Pseudomonadati</taxon>
        <taxon>Pseudomonadota</taxon>
        <taxon>Alphaproteobacteria</taxon>
        <taxon>Hyphomicrobiales</taxon>
        <taxon>Phyllobacteriaceae</taxon>
        <taxon>Mesorhizobium</taxon>
    </lineage>
</organism>
<dbReference type="RefSeq" id="WP_116624892.1">
    <property type="nucleotide sequence ID" value="NZ_QURN01000012.1"/>
</dbReference>
<keyword evidence="1" id="KW-0472">Membrane</keyword>
<name>A0A371XBP7_9HYPH</name>
<dbReference type="AlphaFoldDB" id="A0A371XBP7"/>
<gene>
    <name evidence="3" type="ORF">DY251_15490</name>
</gene>
<protein>
    <submittedName>
        <fullName evidence="3">Tripartite tricarboxylate transporter TctB family protein</fullName>
    </submittedName>
</protein>
<evidence type="ECO:0000256" key="1">
    <source>
        <dbReference type="SAM" id="Phobius"/>
    </source>
</evidence>
<reference evidence="4" key="1">
    <citation type="submission" date="2018-08" db="EMBL/GenBank/DDBJ databases">
        <authorList>
            <person name="Im W.T."/>
        </authorList>
    </citation>
    <scope>NUCLEOTIDE SEQUENCE [LARGE SCALE GENOMIC DNA]</scope>
    <source>
        <strain evidence="4">LA-28</strain>
    </source>
</reference>
<dbReference type="Proteomes" id="UP000262379">
    <property type="component" value="Unassembled WGS sequence"/>
</dbReference>
<evidence type="ECO:0000313" key="4">
    <source>
        <dbReference type="Proteomes" id="UP000262379"/>
    </source>
</evidence>
<dbReference type="EMBL" id="QURN01000012">
    <property type="protein sequence ID" value="RFC66646.1"/>
    <property type="molecule type" value="Genomic_DNA"/>
</dbReference>
<keyword evidence="1" id="KW-1133">Transmembrane helix</keyword>
<accession>A0A371XBP7</accession>
<evidence type="ECO:0000259" key="2">
    <source>
        <dbReference type="Pfam" id="PF07331"/>
    </source>
</evidence>
<proteinExistence type="predicted"/>
<feature type="transmembrane region" description="Helical" evidence="1">
    <location>
        <begin position="95"/>
        <end position="112"/>
    </location>
</feature>
<evidence type="ECO:0000313" key="3">
    <source>
        <dbReference type="EMBL" id="RFC66646.1"/>
    </source>
</evidence>
<comment type="caution">
    <text evidence="3">The sequence shown here is derived from an EMBL/GenBank/DDBJ whole genome shotgun (WGS) entry which is preliminary data.</text>
</comment>
<feature type="transmembrane region" description="Helical" evidence="1">
    <location>
        <begin position="73"/>
        <end position="89"/>
    </location>
</feature>
<feature type="domain" description="DUF1468" evidence="2">
    <location>
        <begin position="13"/>
        <end position="143"/>
    </location>
</feature>
<feature type="transmembrane region" description="Helical" evidence="1">
    <location>
        <begin position="40"/>
        <end position="61"/>
    </location>
</feature>
<keyword evidence="1" id="KW-0812">Transmembrane</keyword>
<dbReference type="InterPro" id="IPR009936">
    <property type="entry name" value="DUF1468"/>
</dbReference>
<keyword evidence="4" id="KW-1185">Reference proteome</keyword>
<sequence length="153" mass="16096">MNSFTFDKTNLACGALLVATGAFFAVQSLSMEIGSTFRMGPGFFPLALSAVLIVLGVVVLIQATRVEGEPLGAIAWRGMAFILPAPIIFGLTVRSLGFVPAIFITALIASFASHKMSMVAAVVLSACVAAFSYTVFLWGLGLPYQAFAPWLGL</sequence>
<feature type="transmembrane region" description="Helical" evidence="1">
    <location>
        <begin position="119"/>
        <end position="140"/>
    </location>
</feature>
<dbReference type="Pfam" id="PF07331">
    <property type="entry name" value="TctB"/>
    <property type="match status" value="1"/>
</dbReference>